<name>A0ABY4T2F1_9GAMM</name>
<protein>
    <recommendedName>
        <fullName evidence="3">Lipoprotein</fullName>
    </recommendedName>
</protein>
<evidence type="ECO:0008006" key="3">
    <source>
        <dbReference type="Google" id="ProtNLM"/>
    </source>
</evidence>
<reference evidence="1" key="1">
    <citation type="submission" date="2020-10" db="EMBL/GenBank/DDBJ databases">
        <title>Whole-genome sequence of Luteibacter sp. EIF3.</title>
        <authorList>
            <person name="Friedrich I."/>
            <person name="Hertel R."/>
            <person name="Daniel R."/>
        </authorList>
    </citation>
    <scope>NUCLEOTIDE SEQUENCE</scope>
    <source>
        <strain evidence="1">EIF3</strain>
    </source>
</reference>
<proteinExistence type="predicted"/>
<accession>A0ABY4T2F1</accession>
<evidence type="ECO:0000313" key="2">
    <source>
        <dbReference type="Proteomes" id="UP001056681"/>
    </source>
</evidence>
<dbReference type="Proteomes" id="UP001056681">
    <property type="component" value="Chromosome"/>
</dbReference>
<dbReference type="EMBL" id="CP063231">
    <property type="protein sequence ID" value="URL58033.1"/>
    <property type="molecule type" value="Genomic_DNA"/>
</dbReference>
<sequence>MTIVFAISACSFFDVTPAEPDATGAVRVGCSMMSGGGSDEMAFCDQKAQEACDGPALLLESSFGAPQSDPKTGFPVAGSMRSGVARYQCTPR</sequence>
<evidence type="ECO:0000313" key="1">
    <source>
        <dbReference type="EMBL" id="URL58033.1"/>
    </source>
</evidence>
<dbReference type="RefSeq" id="WP_250338812.1">
    <property type="nucleotide sequence ID" value="NZ_CP063231.1"/>
</dbReference>
<gene>
    <name evidence="1" type="ORF">IM816_15715</name>
</gene>
<keyword evidence="2" id="KW-1185">Reference proteome</keyword>
<organism evidence="1 2">
    <name type="scientific">Luteibacter flocculans</name>
    <dbReference type="NCBI Taxonomy" id="2780091"/>
    <lineage>
        <taxon>Bacteria</taxon>
        <taxon>Pseudomonadati</taxon>
        <taxon>Pseudomonadota</taxon>
        <taxon>Gammaproteobacteria</taxon>
        <taxon>Lysobacterales</taxon>
        <taxon>Rhodanobacteraceae</taxon>
        <taxon>Luteibacter</taxon>
    </lineage>
</organism>